<name>A0A8J7RM21_9BACT</name>
<feature type="domain" description="VWFA" evidence="6">
    <location>
        <begin position="57"/>
        <end position="266"/>
    </location>
</feature>
<dbReference type="AlphaFoldDB" id="A0A8J7RM21"/>
<protein>
    <submittedName>
        <fullName evidence="7">VWA domain-containing protein</fullName>
    </submittedName>
</protein>
<keyword evidence="4 5" id="KW-0472">Membrane</keyword>
<evidence type="ECO:0000256" key="2">
    <source>
        <dbReference type="ARBA" id="ARBA00022692"/>
    </source>
</evidence>
<evidence type="ECO:0000259" key="6">
    <source>
        <dbReference type="PROSITE" id="PS50234"/>
    </source>
</evidence>
<evidence type="ECO:0000256" key="1">
    <source>
        <dbReference type="ARBA" id="ARBA00022475"/>
    </source>
</evidence>
<dbReference type="RefSeq" id="WP_210511090.1">
    <property type="nucleotide sequence ID" value="NZ_JAFIDN010000003.1"/>
</dbReference>
<evidence type="ECO:0000256" key="3">
    <source>
        <dbReference type="ARBA" id="ARBA00022989"/>
    </source>
</evidence>
<dbReference type="Pfam" id="PF13519">
    <property type="entry name" value="VWA_2"/>
    <property type="match status" value="1"/>
</dbReference>
<sequence>MAYFSDELFSRLQAHRDERTLKIREGLFFAALFFLIIALAGPKVGTEVREVTREQLDLIVALDLSLSMKAEDVRPSRLEKSRFEIGRMIDHMQNDRVGLIVFTGHAMLHCPLTTDYAAFRMFLDIAEPDIMPSTTTDFRPMFREAVSAFESSGNSESNRGSDPARVLVIFSDGEDHFDRYSEPLQELMGMNVHIFAVGIGTEEGGRIPVPHPETGELLDYHRDRHGQIVTTHLVPETLREMAEITDGQYYQISRTAHNIEGFVRQLQQFDRSTFATEEVTEYRNRYGIPAVFGAICLIAMLLIPGYRRH</sequence>
<gene>
    <name evidence="7" type="ORF">NATSA_05935</name>
</gene>
<dbReference type="PANTHER" id="PTHR22550">
    <property type="entry name" value="SPORE GERMINATION PROTEIN"/>
    <property type="match status" value="1"/>
</dbReference>
<dbReference type="EMBL" id="JAFIDN010000003">
    <property type="protein sequence ID" value="MBP3192199.1"/>
    <property type="molecule type" value="Genomic_DNA"/>
</dbReference>
<dbReference type="SMART" id="SM00327">
    <property type="entry name" value="VWA"/>
    <property type="match status" value="1"/>
</dbReference>
<dbReference type="SUPFAM" id="SSF53300">
    <property type="entry name" value="vWA-like"/>
    <property type="match status" value="1"/>
</dbReference>
<feature type="transmembrane region" description="Helical" evidence="5">
    <location>
        <begin position="21"/>
        <end position="41"/>
    </location>
</feature>
<dbReference type="InterPro" id="IPR002035">
    <property type="entry name" value="VWF_A"/>
</dbReference>
<accession>A0A8J7RM21</accession>
<proteinExistence type="predicted"/>
<comment type="caution">
    <text evidence="7">The sequence shown here is derived from an EMBL/GenBank/DDBJ whole genome shotgun (WGS) entry which is preliminary data.</text>
</comment>
<dbReference type="Gene3D" id="3.40.50.410">
    <property type="entry name" value="von Willebrand factor, type A domain"/>
    <property type="match status" value="1"/>
</dbReference>
<dbReference type="PANTHER" id="PTHR22550:SF5">
    <property type="entry name" value="LEUCINE ZIPPER PROTEIN 4"/>
    <property type="match status" value="1"/>
</dbReference>
<keyword evidence="1" id="KW-1003">Cell membrane</keyword>
<evidence type="ECO:0000313" key="8">
    <source>
        <dbReference type="Proteomes" id="UP000673975"/>
    </source>
</evidence>
<keyword evidence="2 5" id="KW-0812">Transmembrane</keyword>
<dbReference type="InterPro" id="IPR050768">
    <property type="entry name" value="UPF0353/GerABKA_families"/>
</dbReference>
<keyword evidence="3 5" id="KW-1133">Transmembrane helix</keyword>
<organism evidence="7 8">
    <name type="scientific">Natronogracilivirga saccharolytica</name>
    <dbReference type="NCBI Taxonomy" id="2812953"/>
    <lineage>
        <taxon>Bacteria</taxon>
        <taxon>Pseudomonadati</taxon>
        <taxon>Balneolota</taxon>
        <taxon>Balneolia</taxon>
        <taxon>Balneolales</taxon>
        <taxon>Cyclonatronaceae</taxon>
        <taxon>Natronogracilivirga</taxon>
    </lineage>
</organism>
<dbReference type="InterPro" id="IPR036465">
    <property type="entry name" value="vWFA_dom_sf"/>
</dbReference>
<keyword evidence="8" id="KW-1185">Reference proteome</keyword>
<feature type="transmembrane region" description="Helical" evidence="5">
    <location>
        <begin position="286"/>
        <end position="306"/>
    </location>
</feature>
<evidence type="ECO:0000313" key="7">
    <source>
        <dbReference type="EMBL" id="MBP3192199.1"/>
    </source>
</evidence>
<reference evidence="7" key="1">
    <citation type="submission" date="2021-02" db="EMBL/GenBank/DDBJ databases">
        <title>Natronogracilivirga saccharolytica gen. nov. sp. nov. a new anaerobic, haloalkiliphilic carbohydrate-fermenting bacterium from soda lake and proposing of Cyclonatronumiaceae fam. nov. in the phylum Balneolaeota.</title>
        <authorList>
            <person name="Zhilina T.N."/>
            <person name="Sorokin D.Y."/>
            <person name="Zavarzina D.G."/>
            <person name="Toshchakov S.V."/>
            <person name="Kublanov I.V."/>
        </authorList>
    </citation>
    <scope>NUCLEOTIDE SEQUENCE</scope>
    <source>
        <strain evidence="7">Z-1702</strain>
    </source>
</reference>
<evidence type="ECO:0000256" key="5">
    <source>
        <dbReference type="SAM" id="Phobius"/>
    </source>
</evidence>
<evidence type="ECO:0000256" key="4">
    <source>
        <dbReference type="ARBA" id="ARBA00023136"/>
    </source>
</evidence>
<dbReference type="Proteomes" id="UP000673975">
    <property type="component" value="Unassembled WGS sequence"/>
</dbReference>
<dbReference type="PROSITE" id="PS50234">
    <property type="entry name" value="VWFA"/>
    <property type="match status" value="1"/>
</dbReference>